<dbReference type="GO" id="GO:0004556">
    <property type="term" value="F:alpha-amylase activity"/>
    <property type="evidence" value="ECO:0007669"/>
    <property type="project" value="TreeGrafter"/>
</dbReference>
<dbReference type="InterPro" id="IPR006047">
    <property type="entry name" value="GH13_cat_dom"/>
</dbReference>
<dbReference type="AlphaFoldDB" id="A0A8H7T403"/>
<gene>
    <name evidence="3" type="ORF">IFR04_014903</name>
</gene>
<evidence type="ECO:0000256" key="1">
    <source>
        <dbReference type="ARBA" id="ARBA00008061"/>
    </source>
</evidence>
<keyword evidence="4" id="KW-1185">Reference proteome</keyword>
<evidence type="ECO:0000259" key="2">
    <source>
        <dbReference type="SMART" id="SM00642"/>
    </source>
</evidence>
<dbReference type="PANTHER" id="PTHR10357:SF179">
    <property type="entry name" value="NEUTRAL AND BASIC AMINO ACID TRANSPORT PROTEIN RBAT"/>
    <property type="match status" value="1"/>
</dbReference>
<proteinExistence type="inferred from homology"/>
<evidence type="ECO:0000313" key="4">
    <source>
        <dbReference type="Proteomes" id="UP000664132"/>
    </source>
</evidence>
<dbReference type="OrthoDB" id="1740265at2759"/>
<organism evidence="3 4">
    <name type="scientific">Cadophora malorum</name>
    <dbReference type="NCBI Taxonomy" id="108018"/>
    <lineage>
        <taxon>Eukaryota</taxon>
        <taxon>Fungi</taxon>
        <taxon>Dikarya</taxon>
        <taxon>Ascomycota</taxon>
        <taxon>Pezizomycotina</taxon>
        <taxon>Leotiomycetes</taxon>
        <taxon>Helotiales</taxon>
        <taxon>Ploettnerulaceae</taxon>
        <taxon>Cadophora</taxon>
    </lineage>
</organism>
<dbReference type="Pfam" id="PF00128">
    <property type="entry name" value="Alpha-amylase"/>
    <property type="match status" value="1"/>
</dbReference>
<dbReference type="SMART" id="SM00642">
    <property type="entry name" value="Aamy"/>
    <property type="match status" value="1"/>
</dbReference>
<dbReference type="InterPro" id="IPR017853">
    <property type="entry name" value="GH"/>
</dbReference>
<dbReference type="SUPFAM" id="SSF51445">
    <property type="entry name" value="(Trans)glycosidases"/>
    <property type="match status" value="1"/>
</dbReference>
<dbReference type="EMBL" id="JAFJYH010000424">
    <property type="protein sequence ID" value="KAG4411953.1"/>
    <property type="molecule type" value="Genomic_DNA"/>
</dbReference>
<dbReference type="Gene3D" id="3.20.20.80">
    <property type="entry name" value="Glycosidases"/>
    <property type="match status" value="1"/>
</dbReference>
<dbReference type="Proteomes" id="UP000664132">
    <property type="component" value="Unassembled WGS sequence"/>
</dbReference>
<reference evidence="3" key="1">
    <citation type="submission" date="2021-02" db="EMBL/GenBank/DDBJ databases">
        <title>Genome sequence Cadophora malorum strain M34.</title>
        <authorList>
            <person name="Stefanovic E."/>
            <person name="Vu D."/>
            <person name="Scully C."/>
            <person name="Dijksterhuis J."/>
            <person name="Roader J."/>
            <person name="Houbraken J."/>
        </authorList>
    </citation>
    <scope>NUCLEOTIDE SEQUENCE</scope>
    <source>
        <strain evidence="3">M34</strain>
    </source>
</reference>
<dbReference type="GO" id="GO:0009313">
    <property type="term" value="P:oligosaccharide catabolic process"/>
    <property type="evidence" value="ECO:0007669"/>
    <property type="project" value="TreeGrafter"/>
</dbReference>
<name>A0A8H7T403_9HELO</name>
<feature type="domain" description="Glycosyl hydrolase family 13 catalytic" evidence="2">
    <location>
        <begin position="179"/>
        <end position="568"/>
    </location>
</feature>
<sequence length="667" mass="76234">MFYDLLERRKSTFVLWIPGRPESPRSPQLVLGIFDPSPPATVATYSQIFRGPLTSTIKDLWELNPNDIQPPLADGTYHYWFEIEDTSPENLGIVQVTDPIAYNVDYRISRDTGDKQQPASIIKFRDGKLWPCDRDGIEPGQVPIPPLGSIPDNNHLVIYELPTSWARFSKVGDVEIDTGTFTDVLALVDPGSTGDRFRTVSAVATKALLADLGVNALELLPAADARPLGEWGYATANYFATDFDLGTATSLVKLVDKVYQKDVRFFTDVVMAFGHDPYVYIVYDKFHIDPKSPAEFHNDERWQSHTPRTDDSQLRDGYGGRSWRYVQTTNTYDPESGIFKDVNPSWAFHKAHVHRWISDFGVGGLRLDSVNNIANYEFVRSYKEHAMAVYQSKHNNPPSSKFLVIGEELSCPLDLIQTGCLNALWNEPFQARIRAAIVGEFDKDHDHGFEDTVRKMVDCRNDANHPFWDGAQAVNYITSHDTQGFRKERLYNFLSNNRVIDMERRAKFAHALLLTAVGIPMIFAGEEFLDQHDRDMSEKQIDPVNYERISQDWRSRIFDYVSKLIHFRRSCPALGDNDTDFFHVDSSRGGKIMAWRRGAPGHEPVVVVANFTDYDTPGNEYFVPNWPEREGGDWREVSKGRIVPAEWVGREPLMHWEVKVYTYWKES</sequence>
<comment type="caution">
    <text evidence="3">The sequence shown here is derived from an EMBL/GenBank/DDBJ whole genome shotgun (WGS) entry which is preliminary data.</text>
</comment>
<protein>
    <recommendedName>
        <fullName evidence="2">Glycosyl hydrolase family 13 catalytic domain-containing protein</fullName>
    </recommendedName>
</protein>
<dbReference type="PANTHER" id="PTHR10357">
    <property type="entry name" value="ALPHA-AMYLASE FAMILY MEMBER"/>
    <property type="match status" value="1"/>
</dbReference>
<comment type="similarity">
    <text evidence="1">Belongs to the glycosyl hydrolase 13 family.</text>
</comment>
<evidence type="ECO:0000313" key="3">
    <source>
        <dbReference type="EMBL" id="KAG4411953.1"/>
    </source>
</evidence>
<accession>A0A8H7T403</accession>